<dbReference type="Proteomes" id="UP000696485">
    <property type="component" value="Unassembled WGS sequence"/>
</dbReference>
<proteinExistence type="predicted"/>
<dbReference type="Pfam" id="PF07714">
    <property type="entry name" value="PK_Tyr_Ser-Thr"/>
    <property type="match status" value="1"/>
</dbReference>
<feature type="compositionally biased region" description="Basic and acidic residues" evidence="1">
    <location>
        <begin position="9"/>
        <end position="30"/>
    </location>
</feature>
<dbReference type="SUPFAM" id="SSF56112">
    <property type="entry name" value="Protein kinase-like (PK-like)"/>
    <property type="match status" value="1"/>
</dbReference>
<accession>A0A9P5VKL8</accession>
<dbReference type="Gene3D" id="1.10.510.10">
    <property type="entry name" value="Transferase(Phosphotransferase) domain 1"/>
    <property type="match status" value="2"/>
</dbReference>
<dbReference type="AlphaFoldDB" id="A0A9P5VKL8"/>
<evidence type="ECO:0000259" key="2">
    <source>
        <dbReference type="PROSITE" id="PS50011"/>
    </source>
</evidence>
<evidence type="ECO:0000256" key="1">
    <source>
        <dbReference type="SAM" id="MobiDB-lite"/>
    </source>
</evidence>
<organism evidence="3 4">
    <name type="scientific">Podila minutissima</name>
    <dbReference type="NCBI Taxonomy" id="64525"/>
    <lineage>
        <taxon>Eukaryota</taxon>
        <taxon>Fungi</taxon>
        <taxon>Fungi incertae sedis</taxon>
        <taxon>Mucoromycota</taxon>
        <taxon>Mortierellomycotina</taxon>
        <taxon>Mortierellomycetes</taxon>
        <taxon>Mortierellales</taxon>
        <taxon>Mortierellaceae</taxon>
        <taxon>Podila</taxon>
    </lineage>
</organism>
<name>A0A9P5VKL8_9FUNG</name>
<feature type="region of interest" description="Disordered" evidence="1">
    <location>
        <begin position="505"/>
        <end position="532"/>
    </location>
</feature>
<protein>
    <recommendedName>
        <fullName evidence="2">Protein kinase domain-containing protein</fullName>
    </recommendedName>
</protein>
<comment type="caution">
    <text evidence="3">The sequence shown here is derived from an EMBL/GenBank/DDBJ whole genome shotgun (WGS) entry which is preliminary data.</text>
</comment>
<feature type="compositionally biased region" description="Low complexity" evidence="1">
    <location>
        <begin position="373"/>
        <end position="382"/>
    </location>
</feature>
<evidence type="ECO:0000313" key="3">
    <source>
        <dbReference type="EMBL" id="KAF9329935.1"/>
    </source>
</evidence>
<dbReference type="InterPro" id="IPR051681">
    <property type="entry name" value="Ser/Thr_Kinases-Pseudokinases"/>
</dbReference>
<feature type="domain" description="Protein kinase" evidence="2">
    <location>
        <begin position="198"/>
        <end position="501"/>
    </location>
</feature>
<feature type="region of interest" description="Disordered" evidence="1">
    <location>
        <begin position="97"/>
        <end position="131"/>
    </location>
</feature>
<dbReference type="EMBL" id="JAAAUY010000436">
    <property type="protein sequence ID" value="KAF9329935.1"/>
    <property type="molecule type" value="Genomic_DNA"/>
</dbReference>
<feature type="region of interest" description="Disordered" evidence="1">
    <location>
        <begin position="1"/>
        <end position="61"/>
    </location>
</feature>
<dbReference type="GO" id="GO:0005524">
    <property type="term" value="F:ATP binding"/>
    <property type="evidence" value="ECO:0007669"/>
    <property type="project" value="InterPro"/>
</dbReference>
<dbReference type="InterPro" id="IPR000719">
    <property type="entry name" value="Prot_kinase_dom"/>
</dbReference>
<dbReference type="Pfam" id="PF00069">
    <property type="entry name" value="Pkinase"/>
    <property type="match status" value="1"/>
</dbReference>
<dbReference type="GO" id="GO:0004674">
    <property type="term" value="F:protein serine/threonine kinase activity"/>
    <property type="evidence" value="ECO:0007669"/>
    <property type="project" value="TreeGrafter"/>
</dbReference>
<gene>
    <name evidence="3" type="ORF">BG006_007062</name>
</gene>
<sequence>MGNNLTKCCSDDDHHKEINNDNDNDKKRSNDPYLQHPRPEYDSTITTTLDPHQPTTASNNTPLTVRTLASSSSSALSSSVAAVQQIPQPLLQTVTATPGNTPTAINEASSSKKRRFRFKNKRSGTNNSLSPSFFKQLSASLTSLTSGRERSSNDRSNVTATIPKSLTLAQGLETTGIALSDEERKVLLSNEIPASEIEKLSIGVDAGGMGIIHVAEWKGIKVAIKEASPHVICKEVEIYSRMKGCEGVVLFYGVTYPPGLNKLCIVTKYAENGSLSWYLKVAFNKLSWAHKLVLATQITHSIARLHQEGIYHRDLHGGNILIDEQGNAMLTDFGASTVMEEIVVRSIDEYAIASLTTPQGGSRFFSQKFPDLPGSSSAGSSPKNSLEVPGKPGSSRKSGNDPLIGVMAYIAPERFRKPSYFDARCDVYSLGVLLWELTSGHSAFARSPQDVQLAVSILNGKREEAVEGTPAEYRALYERCWDPSPEARPTLDKILTTLERMKGSLSEEQLATTRERNSLGNDPEFEASLSIPRPTSDYQNYFNSSSSSMSSSPTVDIRRLITEGVEAAVEFGDKVDIGDGIEDEGTESNDFTAFGVVGDEVETKDCVVELMGVAGADMDMEGAEIGVVGRTNLSCPDGAGEDIEVVGVA</sequence>
<evidence type="ECO:0000313" key="4">
    <source>
        <dbReference type="Proteomes" id="UP000696485"/>
    </source>
</evidence>
<feature type="compositionally biased region" description="Polar residues" evidence="1">
    <location>
        <begin position="43"/>
        <end position="61"/>
    </location>
</feature>
<feature type="compositionally biased region" description="Polar residues" evidence="1">
    <location>
        <begin position="97"/>
        <end position="108"/>
    </location>
</feature>
<keyword evidence="4" id="KW-1185">Reference proteome</keyword>
<reference evidence="3" key="1">
    <citation type="journal article" date="2020" name="Fungal Divers.">
        <title>Resolving the Mortierellaceae phylogeny through synthesis of multi-gene phylogenetics and phylogenomics.</title>
        <authorList>
            <person name="Vandepol N."/>
            <person name="Liber J."/>
            <person name="Desiro A."/>
            <person name="Na H."/>
            <person name="Kennedy M."/>
            <person name="Barry K."/>
            <person name="Grigoriev I.V."/>
            <person name="Miller A.N."/>
            <person name="O'Donnell K."/>
            <person name="Stajich J.E."/>
            <person name="Bonito G."/>
        </authorList>
    </citation>
    <scope>NUCLEOTIDE SEQUENCE</scope>
    <source>
        <strain evidence="3">NVP1</strain>
    </source>
</reference>
<feature type="region of interest" description="Disordered" evidence="1">
    <location>
        <begin position="373"/>
        <end position="399"/>
    </location>
</feature>
<dbReference type="PANTHER" id="PTHR44329">
    <property type="entry name" value="SERINE/THREONINE-PROTEIN KINASE TNNI3K-RELATED"/>
    <property type="match status" value="1"/>
</dbReference>
<dbReference type="InterPro" id="IPR011009">
    <property type="entry name" value="Kinase-like_dom_sf"/>
</dbReference>
<feature type="compositionally biased region" description="Basic residues" evidence="1">
    <location>
        <begin position="111"/>
        <end position="122"/>
    </location>
</feature>
<dbReference type="InterPro" id="IPR001245">
    <property type="entry name" value="Ser-Thr/Tyr_kinase_cat_dom"/>
</dbReference>
<dbReference type="PROSITE" id="PS50011">
    <property type="entry name" value="PROTEIN_KINASE_DOM"/>
    <property type="match status" value="1"/>
</dbReference>